<comment type="caution">
    <text evidence="1">The sequence shown here is derived from an EMBL/GenBank/DDBJ whole genome shotgun (WGS) entry which is preliminary data.</text>
</comment>
<gene>
    <name evidence="1" type="ORF">EFY79_08020</name>
</gene>
<dbReference type="AlphaFoldDB" id="A0A3M9NJ33"/>
<protein>
    <submittedName>
        <fullName evidence="1">Uncharacterized protein</fullName>
    </submittedName>
</protein>
<accession>A0A3M9NJ33</accession>
<dbReference type="OrthoDB" id="681100at2"/>
<name>A0A3M9NJ33_9BACT</name>
<keyword evidence="2" id="KW-1185">Reference proteome</keyword>
<proteinExistence type="predicted"/>
<sequence length="113" mass="12807">MKHISYTRKFTGVLLLALFVLCNTPTKYLHAIFANHSDFISKTLTESNHPQINAPGIDCHCQNNVIIAPYTLQPGFVIKAPVRFFRGYFISPVQKFSYSQHDFFGLRGPPSMS</sequence>
<dbReference type="RefSeq" id="WP_123120178.1">
    <property type="nucleotide sequence ID" value="NZ_RJJR01000005.1"/>
</dbReference>
<dbReference type="Proteomes" id="UP000267223">
    <property type="component" value="Unassembled WGS sequence"/>
</dbReference>
<evidence type="ECO:0000313" key="2">
    <source>
        <dbReference type="Proteomes" id="UP000267223"/>
    </source>
</evidence>
<reference evidence="1 2" key="1">
    <citation type="submission" date="2018-11" db="EMBL/GenBank/DDBJ databases">
        <title>Draft genome sequence of Ferruginibacter sp. BO-59.</title>
        <authorList>
            <person name="Im W.T."/>
        </authorList>
    </citation>
    <scope>NUCLEOTIDE SEQUENCE [LARGE SCALE GENOMIC DNA]</scope>
    <source>
        <strain evidence="1 2">BO-59</strain>
    </source>
</reference>
<dbReference type="EMBL" id="RJJR01000005">
    <property type="protein sequence ID" value="RNI37337.1"/>
    <property type="molecule type" value="Genomic_DNA"/>
</dbReference>
<organism evidence="1 2">
    <name type="scientific">Hanamia caeni</name>
    <dbReference type="NCBI Taxonomy" id="2294116"/>
    <lineage>
        <taxon>Bacteria</taxon>
        <taxon>Pseudomonadati</taxon>
        <taxon>Bacteroidota</taxon>
        <taxon>Chitinophagia</taxon>
        <taxon>Chitinophagales</taxon>
        <taxon>Chitinophagaceae</taxon>
        <taxon>Hanamia</taxon>
    </lineage>
</organism>
<evidence type="ECO:0000313" key="1">
    <source>
        <dbReference type="EMBL" id="RNI37337.1"/>
    </source>
</evidence>